<evidence type="ECO:0000256" key="1">
    <source>
        <dbReference type="SAM" id="MobiDB-lite"/>
    </source>
</evidence>
<feature type="compositionally biased region" description="Polar residues" evidence="1">
    <location>
        <begin position="19"/>
        <end position="36"/>
    </location>
</feature>
<evidence type="ECO:0000313" key="3">
    <source>
        <dbReference type="Proteomes" id="UP000249390"/>
    </source>
</evidence>
<proteinExistence type="predicted"/>
<dbReference type="AlphaFoldDB" id="A0A328DLE7"/>
<reference evidence="2 3" key="1">
    <citation type="submission" date="2018-06" db="EMBL/GenBank/DDBJ databases">
        <title>The Genome of Cuscuta australis (Dodder) Provides Insight into the Evolution of Plant Parasitism.</title>
        <authorList>
            <person name="Liu H."/>
        </authorList>
    </citation>
    <scope>NUCLEOTIDE SEQUENCE [LARGE SCALE GENOMIC DNA]</scope>
    <source>
        <strain evidence="3">cv. Yunnan</strain>
        <tissue evidence="2">Vines</tissue>
    </source>
</reference>
<dbReference type="Proteomes" id="UP000249390">
    <property type="component" value="Unassembled WGS sequence"/>
</dbReference>
<organism evidence="2 3">
    <name type="scientific">Cuscuta australis</name>
    <dbReference type="NCBI Taxonomy" id="267555"/>
    <lineage>
        <taxon>Eukaryota</taxon>
        <taxon>Viridiplantae</taxon>
        <taxon>Streptophyta</taxon>
        <taxon>Embryophyta</taxon>
        <taxon>Tracheophyta</taxon>
        <taxon>Spermatophyta</taxon>
        <taxon>Magnoliopsida</taxon>
        <taxon>eudicotyledons</taxon>
        <taxon>Gunneridae</taxon>
        <taxon>Pentapetalae</taxon>
        <taxon>asterids</taxon>
        <taxon>lamiids</taxon>
        <taxon>Solanales</taxon>
        <taxon>Convolvulaceae</taxon>
        <taxon>Cuscuteae</taxon>
        <taxon>Cuscuta</taxon>
        <taxon>Cuscuta subgen. Grammica</taxon>
        <taxon>Cuscuta sect. Cleistogrammica</taxon>
    </lineage>
</organism>
<name>A0A328DLE7_9ASTE</name>
<comment type="caution">
    <text evidence="2">The sequence shown here is derived from an EMBL/GenBank/DDBJ whole genome shotgun (WGS) entry which is preliminary data.</text>
</comment>
<evidence type="ECO:0000313" key="2">
    <source>
        <dbReference type="EMBL" id="RAL45468.1"/>
    </source>
</evidence>
<feature type="region of interest" description="Disordered" evidence="1">
    <location>
        <begin position="15"/>
        <end position="36"/>
    </location>
</feature>
<gene>
    <name evidence="2" type="ORF">DM860_014857</name>
</gene>
<sequence length="36" mass="4046">MKERPETLAQELARLAAASGSSPRWPTNMTETRVMK</sequence>
<accession>A0A328DLE7</accession>
<keyword evidence="3" id="KW-1185">Reference proteome</keyword>
<protein>
    <submittedName>
        <fullName evidence="2">Uncharacterized protein</fullName>
    </submittedName>
</protein>
<dbReference type="EMBL" id="NQVE01000133">
    <property type="protein sequence ID" value="RAL45468.1"/>
    <property type="molecule type" value="Genomic_DNA"/>
</dbReference>